<sequence>MSIPPPEKVMLDIVAMFHQYSGDDGMIDMPGLVNLMKENFPNFLRGCEKSDTDYLSTAFEKKDENKDKKINYSEFLSLLGDVAIDYHKIMHGVVLCFGGSQSSRPTQGPLETPMNNKASTPTRYFLLFLGCVCLRQNRGRARWLKPVIPALWEAETGGSRGQEIETILANTVKPRLY</sequence>
<evidence type="ECO:0000259" key="3">
    <source>
        <dbReference type="PROSITE" id="PS50222"/>
    </source>
</evidence>
<evidence type="ECO:0000313" key="4">
    <source>
        <dbReference type="Ensembl" id="ENSTGEP00000022635.1"/>
    </source>
</evidence>
<dbReference type="Proteomes" id="UP000694411">
    <property type="component" value="Unassembled WGS sequence"/>
</dbReference>
<dbReference type="PANTHER" id="PTHR11639">
    <property type="entry name" value="S100 CALCIUM-BINDING PROTEIN"/>
    <property type="match status" value="1"/>
</dbReference>
<accession>A0A8D2FEI8</accession>
<dbReference type="PROSITE" id="PS50222">
    <property type="entry name" value="EF_HAND_2"/>
    <property type="match status" value="1"/>
</dbReference>
<dbReference type="PANTHER" id="PTHR11639:SF67">
    <property type="entry name" value="PROTEIN S100-A7-LIKE 2"/>
    <property type="match status" value="1"/>
</dbReference>
<evidence type="ECO:0000313" key="5">
    <source>
        <dbReference type="Proteomes" id="UP000694411"/>
    </source>
</evidence>
<dbReference type="Ensembl" id="ENSTGET00000027023.1">
    <property type="protein sequence ID" value="ENSTGEP00000022635.1"/>
    <property type="gene ID" value="ENSTGEG00000018310.1"/>
</dbReference>
<reference evidence="4" key="1">
    <citation type="submission" date="2025-08" db="UniProtKB">
        <authorList>
            <consortium name="Ensembl"/>
        </authorList>
    </citation>
    <scope>IDENTIFICATION</scope>
</reference>
<dbReference type="SMART" id="SM01394">
    <property type="entry name" value="S_100"/>
    <property type="match status" value="1"/>
</dbReference>
<dbReference type="Gene3D" id="1.10.238.10">
    <property type="entry name" value="EF-hand"/>
    <property type="match status" value="1"/>
</dbReference>
<dbReference type="Pfam" id="PF01023">
    <property type="entry name" value="S_100"/>
    <property type="match status" value="1"/>
</dbReference>
<dbReference type="GO" id="GO:0070062">
    <property type="term" value="C:extracellular exosome"/>
    <property type="evidence" value="ECO:0007669"/>
    <property type="project" value="TreeGrafter"/>
</dbReference>
<dbReference type="CDD" id="cd00213">
    <property type="entry name" value="S-100"/>
    <property type="match status" value="1"/>
</dbReference>
<dbReference type="AlphaFoldDB" id="A0A8D2FEI8"/>
<name>A0A8D2FEI8_THEGE</name>
<dbReference type="GO" id="GO:0005737">
    <property type="term" value="C:cytoplasm"/>
    <property type="evidence" value="ECO:0007669"/>
    <property type="project" value="TreeGrafter"/>
</dbReference>
<dbReference type="GO" id="GO:0046914">
    <property type="term" value="F:transition metal ion binding"/>
    <property type="evidence" value="ECO:0007669"/>
    <property type="project" value="InterPro"/>
</dbReference>
<dbReference type="InterPro" id="IPR002048">
    <property type="entry name" value="EF_hand_dom"/>
</dbReference>
<keyword evidence="2" id="KW-0106">Calcium</keyword>
<evidence type="ECO:0000256" key="1">
    <source>
        <dbReference type="ARBA" id="ARBA00022723"/>
    </source>
</evidence>
<proteinExistence type="predicted"/>
<dbReference type="InterPro" id="IPR018247">
    <property type="entry name" value="EF_Hand_1_Ca_BS"/>
</dbReference>
<dbReference type="SUPFAM" id="SSF47473">
    <property type="entry name" value="EF-hand"/>
    <property type="match status" value="1"/>
</dbReference>
<dbReference type="PROSITE" id="PS00018">
    <property type="entry name" value="EF_HAND_1"/>
    <property type="match status" value="1"/>
</dbReference>
<dbReference type="InterPro" id="IPR013787">
    <property type="entry name" value="S100_Ca-bd_sub"/>
</dbReference>
<keyword evidence="1" id="KW-0479">Metal-binding</keyword>
<dbReference type="InterPro" id="IPR011992">
    <property type="entry name" value="EF-hand-dom_pair"/>
</dbReference>
<dbReference type="GO" id="GO:0048306">
    <property type="term" value="F:calcium-dependent protein binding"/>
    <property type="evidence" value="ECO:0007669"/>
    <property type="project" value="TreeGrafter"/>
</dbReference>
<reference evidence="4" key="2">
    <citation type="submission" date="2025-09" db="UniProtKB">
        <authorList>
            <consortium name="Ensembl"/>
        </authorList>
    </citation>
    <scope>IDENTIFICATION</scope>
</reference>
<dbReference type="GO" id="GO:0043542">
    <property type="term" value="P:endothelial cell migration"/>
    <property type="evidence" value="ECO:0007669"/>
    <property type="project" value="TreeGrafter"/>
</dbReference>
<organism evidence="4 5">
    <name type="scientific">Theropithecus gelada</name>
    <name type="common">Gelada baboon</name>
    <dbReference type="NCBI Taxonomy" id="9565"/>
    <lineage>
        <taxon>Eukaryota</taxon>
        <taxon>Metazoa</taxon>
        <taxon>Chordata</taxon>
        <taxon>Craniata</taxon>
        <taxon>Vertebrata</taxon>
        <taxon>Euteleostomi</taxon>
        <taxon>Mammalia</taxon>
        <taxon>Eutheria</taxon>
        <taxon>Euarchontoglires</taxon>
        <taxon>Primates</taxon>
        <taxon>Haplorrhini</taxon>
        <taxon>Catarrhini</taxon>
        <taxon>Cercopithecidae</taxon>
        <taxon>Cercopithecinae</taxon>
        <taxon>Theropithecus</taxon>
    </lineage>
</organism>
<protein>
    <recommendedName>
        <fullName evidence="3">EF-hand domain-containing protein</fullName>
    </recommendedName>
</protein>
<dbReference type="GO" id="GO:0005509">
    <property type="term" value="F:calcium ion binding"/>
    <property type="evidence" value="ECO:0007669"/>
    <property type="project" value="InterPro"/>
</dbReference>
<keyword evidence="5" id="KW-1185">Reference proteome</keyword>
<feature type="domain" description="EF-hand" evidence="3">
    <location>
        <begin position="50"/>
        <end position="85"/>
    </location>
</feature>
<evidence type="ECO:0000256" key="2">
    <source>
        <dbReference type="ARBA" id="ARBA00022837"/>
    </source>
</evidence>
<dbReference type="InterPro" id="IPR034325">
    <property type="entry name" value="S-100_dom"/>
</dbReference>